<reference evidence="2" key="1">
    <citation type="journal article" date="2014" name="Proc. Natl. Acad. Sci. U.S.A.">
        <title>Extensive sampling of basidiomycete genomes demonstrates inadequacy of the white-rot/brown-rot paradigm for wood decay fungi.</title>
        <authorList>
            <person name="Riley R."/>
            <person name="Salamov A.A."/>
            <person name="Brown D.W."/>
            <person name="Nagy L.G."/>
            <person name="Floudas D."/>
            <person name="Held B.W."/>
            <person name="Levasseur A."/>
            <person name="Lombard V."/>
            <person name="Morin E."/>
            <person name="Otillar R."/>
            <person name="Lindquist E.A."/>
            <person name="Sun H."/>
            <person name="LaButti K.M."/>
            <person name="Schmutz J."/>
            <person name="Jabbour D."/>
            <person name="Luo H."/>
            <person name="Baker S.E."/>
            <person name="Pisabarro A.G."/>
            <person name="Walton J.D."/>
            <person name="Blanchette R.A."/>
            <person name="Henrissat B."/>
            <person name="Martin F."/>
            <person name="Cullen D."/>
            <person name="Hibbett D.S."/>
            <person name="Grigoriev I.V."/>
        </authorList>
    </citation>
    <scope>NUCLEOTIDE SEQUENCE [LARGE SCALE GENOMIC DNA]</scope>
    <source>
        <strain evidence="2">MUCL 33604</strain>
    </source>
</reference>
<name>A0A067PM21_9AGAM</name>
<keyword evidence="2" id="KW-1185">Reference proteome</keyword>
<dbReference type="EMBL" id="KL197723">
    <property type="protein sequence ID" value="KDQ55894.1"/>
    <property type="molecule type" value="Genomic_DNA"/>
</dbReference>
<dbReference type="Proteomes" id="UP000027265">
    <property type="component" value="Unassembled WGS sequence"/>
</dbReference>
<protein>
    <submittedName>
        <fullName evidence="1">Uncharacterized protein</fullName>
    </submittedName>
</protein>
<dbReference type="HOGENOM" id="CLU_199920_0_0_1"/>
<gene>
    <name evidence="1" type="ORF">JAAARDRAFT_313414</name>
</gene>
<evidence type="ECO:0000313" key="1">
    <source>
        <dbReference type="EMBL" id="KDQ55894.1"/>
    </source>
</evidence>
<dbReference type="OrthoDB" id="4232400at2759"/>
<dbReference type="InParanoid" id="A0A067PM21"/>
<dbReference type="AlphaFoldDB" id="A0A067PM21"/>
<sequence>MSSSKSDSDDSVSSGYVPRSDYAIKKSFGGHRNFMGSHGLKMDEFREAKAILDRYRECDKFDYL</sequence>
<proteinExistence type="predicted"/>
<accession>A0A067PM21</accession>
<evidence type="ECO:0000313" key="2">
    <source>
        <dbReference type="Proteomes" id="UP000027265"/>
    </source>
</evidence>
<organism evidence="1 2">
    <name type="scientific">Jaapia argillacea MUCL 33604</name>
    <dbReference type="NCBI Taxonomy" id="933084"/>
    <lineage>
        <taxon>Eukaryota</taxon>
        <taxon>Fungi</taxon>
        <taxon>Dikarya</taxon>
        <taxon>Basidiomycota</taxon>
        <taxon>Agaricomycotina</taxon>
        <taxon>Agaricomycetes</taxon>
        <taxon>Agaricomycetidae</taxon>
        <taxon>Jaapiales</taxon>
        <taxon>Jaapiaceae</taxon>
        <taxon>Jaapia</taxon>
    </lineage>
</organism>